<dbReference type="SUPFAM" id="SSF51735">
    <property type="entry name" value="NAD(P)-binding Rossmann-fold domains"/>
    <property type="match status" value="1"/>
</dbReference>
<dbReference type="PANTHER" id="PTHR42840">
    <property type="entry name" value="NAD(P)-BINDING ROSSMANN-FOLD SUPERFAMILY PROTEIN-RELATED"/>
    <property type="match status" value="1"/>
</dbReference>
<feature type="domain" description="Gfo/Idh/MocA-like oxidoreductase N-terminal" evidence="2">
    <location>
        <begin position="4"/>
        <end position="127"/>
    </location>
</feature>
<name>A0AA39GH91_SARSR</name>
<dbReference type="Gene3D" id="3.40.50.720">
    <property type="entry name" value="NAD(P)-binding Rossmann-like Domain"/>
    <property type="match status" value="1"/>
</dbReference>
<evidence type="ECO:0000256" key="1">
    <source>
        <dbReference type="ARBA" id="ARBA00010928"/>
    </source>
</evidence>
<organism evidence="4 5">
    <name type="scientific">Sarocladium strictum</name>
    <name type="common">Black bundle disease fungus</name>
    <name type="synonym">Acremonium strictum</name>
    <dbReference type="NCBI Taxonomy" id="5046"/>
    <lineage>
        <taxon>Eukaryota</taxon>
        <taxon>Fungi</taxon>
        <taxon>Dikarya</taxon>
        <taxon>Ascomycota</taxon>
        <taxon>Pezizomycotina</taxon>
        <taxon>Sordariomycetes</taxon>
        <taxon>Hypocreomycetidae</taxon>
        <taxon>Hypocreales</taxon>
        <taxon>Sarocladiaceae</taxon>
        <taxon>Sarocladium</taxon>
    </lineage>
</organism>
<dbReference type="EMBL" id="JAPDFR010000005">
    <property type="protein sequence ID" value="KAK0386638.1"/>
    <property type="molecule type" value="Genomic_DNA"/>
</dbReference>
<evidence type="ECO:0000259" key="2">
    <source>
        <dbReference type="Pfam" id="PF01408"/>
    </source>
</evidence>
<evidence type="ECO:0000259" key="3">
    <source>
        <dbReference type="Pfam" id="PF22725"/>
    </source>
</evidence>
<reference evidence="4" key="1">
    <citation type="submission" date="2022-10" db="EMBL/GenBank/DDBJ databases">
        <title>Determination and structural analysis of whole genome sequence of Sarocladium strictum F4-1.</title>
        <authorList>
            <person name="Hu L."/>
            <person name="Jiang Y."/>
        </authorList>
    </citation>
    <scope>NUCLEOTIDE SEQUENCE</scope>
    <source>
        <strain evidence="4">F4-1</strain>
    </source>
</reference>
<dbReference type="PANTHER" id="PTHR42840:SF5">
    <property type="entry name" value="NAD(P)-BINDING ROSSMANN-FOLD SUPERFAMILY PROTEIN"/>
    <property type="match status" value="1"/>
</dbReference>
<dbReference type="InterPro" id="IPR055170">
    <property type="entry name" value="GFO_IDH_MocA-like_dom"/>
</dbReference>
<dbReference type="GO" id="GO:0016491">
    <property type="term" value="F:oxidoreductase activity"/>
    <property type="evidence" value="ECO:0007669"/>
    <property type="project" value="TreeGrafter"/>
</dbReference>
<dbReference type="GO" id="GO:0006740">
    <property type="term" value="P:NADPH regeneration"/>
    <property type="evidence" value="ECO:0007669"/>
    <property type="project" value="TreeGrafter"/>
</dbReference>
<keyword evidence="5" id="KW-1185">Reference proteome</keyword>
<dbReference type="AlphaFoldDB" id="A0AA39GH91"/>
<feature type="domain" description="GFO/IDH/MocA-like oxidoreductase" evidence="3">
    <location>
        <begin position="153"/>
        <end position="270"/>
    </location>
</feature>
<proteinExistence type="inferred from homology"/>
<dbReference type="Pfam" id="PF22725">
    <property type="entry name" value="GFO_IDH_MocA_C3"/>
    <property type="match status" value="1"/>
</dbReference>
<dbReference type="GO" id="GO:0005737">
    <property type="term" value="C:cytoplasm"/>
    <property type="evidence" value="ECO:0007669"/>
    <property type="project" value="TreeGrafter"/>
</dbReference>
<comment type="caution">
    <text evidence="4">The sequence shown here is derived from an EMBL/GenBank/DDBJ whole genome shotgun (WGS) entry which is preliminary data.</text>
</comment>
<dbReference type="SUPFAM" id="SSF55347">
    <property type="entry name" value="Glyceraldehyde-3-phosphate dehydrogenase-like, C-terminal domain"/>
    <property type="match status" value="1"/>
</dbReference>
<dbReference type="InterPro" id="IPR036291">
    <property type="entry name" value="NAD(P)-bd_dom_sf"/>
</dbReference>
<dbReference type="Proteomes" id="UP001175261">
    <property type="component" value="Unassembled WGS sequence"/>
</dbReference>
<dbReference type="Pfam" id="PF01408">
    <property type="entry name" value="GFO_IDH_MocA"/>
    <property type="match status" value="1"/>
</dbReference>
<protein>
    <submittedName>
        <fullName evidence="4">Uncharacterized protein</fullName>
    </submittedName>
</protein>
<sequence length="349" mass="37728">MAPIGVAIIGSGIFAKEEHLPAVEKTDLLTLKAIFSRSLKSAQDLASIAKNSPAVDLYSTDSGEGKAYKDLLARDDIAAVIIALPINSQPEYIEAALTAGKHVLAEKPIAPDVAAAKKLIEFWKKTTKDNGAGFAIAENFRFMPAFDYAAEKAKDLGRVTHFNVRVLTLMDDTNRFFHTSWRTKPEFQGGFCLDGGVHFSAAARHFLRGPDAPSAVQAFTAQVQPHLPPLDSLHAIVQLQSGAQGVFQHSCGSTLKAFEWAVAFEKGSIVAEPKKVTISGPTGEVVETKDFTRTSGVSEEVAAWAEALQKGVADKRQAPEEALADLEFMEKIFRSGEQNGAAQKYELQL</sequence>
<dbReference type="GO" id="GO:0000166">
    <property type="term" value="F:nucleotide binding"/>
    <property type="evidence" value="ECO:0007669"/>
    <property type="project" value="InterPro"/>
</dbReference>
<evidence type="ECO:0000313" key="4">
    <source>
        <dbReference type="EMBL" id="KAK0386638.1"/>
    </source>
</evidence>
<gene>
    <name evidence="4" type="ORF">NLU13_6473</name>
</gene>
<comment type="similarity">
    <text evidence="1">Belongs to the Gfo/Idh/MocA family.</text>
</comment>
<evidence type="ECO:0000313" key="5">
    <source>
        <dbReference type="Proteomes" id="UP001175261"/>
    </source>
</evidence>
<dbReference type="Gene3D" id="3.30.360.10">
    <property type="entry name" value="Dihydrodipicolinate Reductase, domain 2"/>
    <property type="match status" value="1"/>
</dbReference>
<dbReference type="InterPro" id="IPR000683">
    <property type="entry name" value="Gfo/Idh/MocA-like_OxRdtase_N"/>
</dbReference>
<accession>A0AA39GH91</accession>